<dbReference type="AlphaFoldDB" id="Q0FY44"/>
<protein>
    <submittedName>
        <fullName evidence="1">Uncharacterized protein</fullName>
    </submittedName>
</protein>
<gene>
    <name evidence="1" type="ORF">FP2506_17519</name>
</gene>
<sequence length="94" mass="10079">MGPAELVGRIEEGVRITVINGANDFNKAGVAKLITAYPKTNFFEWSADGIAFDAFKWAAVDMIALDCEYITSVPVAVSPGGTYWGLNAWVLPAP</sequence>
<proteinExistence type="predicted"/>
<organism evidence="1 2">
    <name type="scientific">Fulvimarina pelagi HTCC2506</name>
    <dbReference type="NCBI Taxonomy" id="314231"/>
    <lineage>
        <taxon>Bacteria</taxon>
        <taxon>Pseudomonadati</taxon>
        <taxon>Pseudomonadota</taxon>
        <taxon>Alphaproteobacteria</taxon>
        <taxon>Hyphomicrobiales</taxon>
        <taxon>Aurantimonadaceae</taxon>
        <taxon>Fulvimarina</taxon>
    </lineage>
</organism>
<reference evidence="1 2" key="1">
    <citation type="journal article" date="2010" name="J. Bacteriol.">
        <title>Genome sequence of Fulvimarina pelagi HTCC2506T, a Mn(II)-oxidizing alphaproteobacterium possessing an aerobic anoxygenic photosynthetic gene cluster and Xanthorhodopsin.</title>
        <authorList>
            <person name="Kang I."/>
            <person name="Oh H.M."/>
            <person name="Lim S.I."/>
            <person name="Ferriera S."/>
            <person name="Giovannoni S.J."/>
            <person name="Cho J.C."/>
        </authorList>
    </citation>
    <scope>NUCLEOTIDE SEQUENCE [LARGE SCALE GENOMIC DNA]</scope>
    <source>
        <strain evidence="1 2">HTCC2506</strain>
    </source>
</reference>
<keyword evidence="2" id="KW-1185">Reference proteome</keyword>
<name>Q0FY44_9HYPH</name>
<evidence type="ECO:0000313" key="1">
    <source>
        <dbReference type="EMBL" id="EAU39898.1"/>
    </source>
</evidence>
<dbReference type="HOGENOM" id="CLU_2381965_0_0_5"/>
<evidence type="ECO:0000313" key="2">
    <source>
        <dbReference type="Proteomes" id="UP000004310"/>
    </source>
</evidence>
<comment type="caution">
    <text evidence="1">The sequence shown here is derived from an EMBL/GenBank/DDBJ whole genome shotgun (WGS) entry which is preliminary data.</text>
</comment>
<accession>Q0FY44</accession>
<dbReference type="Proteomes" id="UP000004310">
    <property type="component" value="Unassembled WGS sequence"/>
</dbReference>
<dbReference type="EMBL" id="AATP01000011">
    <property type="protein sequence ID" value="EAU39898.1"/>
    <property type="molecule type" value="Genomic_DNA"/>
</dbReference>